<dbReference type="Proteomes" id="UP000824265">
    <property type="component" value="Unassembled WGS sequence"/>
</dbReference>
<reference evidence="2" key="1">
    <citation type="journal article" date="2021" name="PeerJ">
        <title>Extensive microbial diversity within the chicken gut microbiome revealed by metagenomics and culture.</title>
        <authorList>
            <person name="Gilroy R."/>
            <person name="Ravi A."/>
            <person name="Getino M."/>
            <person name="Pursley I."/>
            <person name="Horton D.L."/>
            <person name="Alikhan N.F."/>
            <person name="Baker D."/>
            <person name="Gharbi K."/>
            <person name="Hall N."/>
            <person name="Watson M."/>
            <person name="Adriaenssens E.M."/>
            <person name="Foster-Nyarko E."/>
            <person name="Jarju S."/>
            <person name="Secka A."/>
            <person name="Antonio M."/>
            <person name="Oren A."/>
            <person name="Chaudhuri R.R."/>
            <person name="La Ragione R."/>
            <person name="Hildebrand F."/>
            <person name="Pallen M.J."/>
        </authorList>
    </citation>
    <scope>NUCLEOTIDE SEQUENCE</scope>
    <source>
        <strain evidence="2">CHK195-6426</strain>
    </source>
</reference>
<dbReference type="Gene3D" id="3.40.50.1820">
    <property type="entry name" value="alpha/beta hydrolase"/>
    <property type="match status" value="1"/>
</dbReference>
<name>A0A9D1UAD8_9FIRM</name>
<dbReference type="GO" id="GO:0016787">
    <property type="term" value="F:hydrolase activity"/>
    <property type="evidence" value="ECO:0007669"/>
    <property type="project" value="UniProtKB-KW"/>
</dbReference>
<evidence type="ECO:0000259" key="1">
    <source>
        <dbReference type="Pfam" id="PF12697"/>
    </source>
</evidence>
<dbReference type="AlphaFoldDB" id="A0A9D1UAD8"/>
<dbReference type="PANTHER" id="PTHR43689:SF8">
    <property type="entry name" value="ALPHA_BETA-HYDROLASES SUPERFAMILY PROTEIN"/>
    <property type="match status" value="1"/>
</dbReference>
<feature type="domain" description="AB hydrolase-1" evidence="1">
    <location>
        <begin position="4"/>
        <end position="197"/>
    </location>
</feature>
<accession>A0A9D1UAD8</accession>
<dbReference type="EMBL" id="DXGH01000015">
    <property type="protein sequence ID" value="HIW80517.1"/>
    <property type="molecule type" value="Genomic_DNA"/>
</dbReference>
<proteinExistence type="predicted"/>
<organism evidence="2 3">
    <name type="scientific">Candidatus Acetatifactor stercoripullorum</name>
    <dbReference type="NCBI Taxonomy" id="2838414"/>
    <lineage>
        <taxon>Bacteria</taxon>
        <taxon>Bacillati</taxon>
        <taxon>Bacillota</taxon>
        <taxon>Clostridia</taxon>
        <taxon>Lachnospirales</taxon>
        <taxon>Lachnospiraceae</taxon>
        <taxon>Acetatifactor</taxon>
    </lineage>
</organism>
<comment type="caution">
    <text evidence="2">The sequence shown here is derived from an EMBL/GenBank/DDBJ whole genome shotgun (WGS) entry which is preliminary data.</text>
</comment>
<dbReference type="SUPFAM" id="SSF53474">
    <property type="entry name" value="alpha/beta-Hydrolases"/>
    <property type="match status" value="1"/>
</dbReference>
<dbReference type="InterPro" id="IPR000073">
    <property type="entry name" value="AB_hydrolase_1"/>
</dbReference>
<protein>
    <submittedName>
        <fullName evidence="2">Alpha/beta hydrolase</fullName>
    </submittedName>
</protein>
<reference evidence="2" key="2">
    <citation type="submission" date="2021-04" db="EMBL/GenBank/DDBJ databases">
        <authorList>
            <person name="Gilroy R."/>
        </authorList>
    </citation>
    <scope>NUCLEOTIDE SEQUENCE</scope>
    <source>
        <strain evidence="2">CHK195-6426</strain>
    </source>
</reference>
<gene>
    <name evidence="2" type="ORF">H9742_03150</name>
</gene>
<dbReference type="PANTHER" id="PTHR43689">
    <property type="entry name" value="HYDROLASE"/>
    <property type="match status" value="1"/>
</dbReference>
<dbReference type="InterPro" id="IPR029058">
    <property type="entry name" value="AB_hydrolase_fold"/>
</dbReference>
<sequence length="207" mass="23200">MSYIFIHGLGQTPSSWDQLTAQLPTDMQIYQPCLAAIAGDKQMTYENLYQAFESECNRMETPLCLCGISLGAVVALQYALNHPEKVKSLMLIAPQYKMPKLLLSVQNMIFRILPKTMFYEMGFSKRDMITLTASMKRIDFTPLLHEITCPSFILCGRKDRANQNAARMLADLIPNAKLSFIDNAGHEVNIDAPAALAGFIKEAWFPG</sequence>
<keyword evidence="2" id="KW-0378">Hydrolase</keyword>
<evidence type="ECO:0000313" key="3">
    <source>
        <dbReference type="Proteomes" id="UP000824265"/>
    </source>
</evidence>
<dbReference type="Pfam" id="PF12697">
    <property type="entry name" value="Abhydrolase_6"/>
    <property type="match status" value="1"/>
</dbReference>
<evidence type="ECO:0000313" key="2">
    <source>
        <dbReference type="EMBL" id="HIW80517.1"/>
    </source>
</evidence>